<proteinExistence type="inferred from homology"/>
<dbReference type="GO" id="GO:0016491">
    <property type="term" value="F:oxidoreductase activity"/>
    <property type="evidence" value="ECO:0007669"/>
    <property type="project" value="UniProtKB-KW"/>
</dbReference>
<keyword evidence="2" id="KW-0560">Oxidoreductase</keyword>
<dbReference type="Pfam" id="PF00106">
    <property type="entry name" value="adh_short"/>
    <property type="match status" value="1"/>
</dbReference>
<dbReference type="EMBL" id="BQXU01000001">
    <property type="protein sequence ID" value="GKT40469.1"/>
    <property type="molecule type" value="Genomic_DNA"/>
</dbReference>
<dbReference type="PANTHER" id="PTHR43477">
    <property type="entry name" value="DIHYDROANTICAPSIN 7-DEHYDROGENASE"/>
    <property type="match status" value="1"/>
</dbReference>
<evidence type="ECO:0000313" key="4">
    <source>
        <dbReference type="Proteomes" id="UP001055115"/>
    </source>
</evidence>
<dbReference type="InterPro" id="IPR036291">
    <property type="entry name" value="NAD(P)-bd_dom_sf"/>
</dbReference>
<accession>A0AA37L5T1</accession>
<dbReference type="PANTHER" id="PTHR43477:SF1">
    <property type="entry name" value="DIHYDROANTICAPSIN 7-DEHYDROGENASE"/>
    <property type="match status" value="1"/>
</dbReference>
<dbReference type="Gene3D" id="3.40.50.720">
    <property type="entry name" value="NAD(P)-binding Rossmann-like Domain"/>
    <property type="match status" value="1"/>
</dbReference>
<evidence type="ECO:0008006" key="5">
    <source>
        <dbReference type="Google" id="ProtNLM"/>
    </source>
</evidence>
<dbReference type="Proteomes" id="UP001055115">
    <property type="component" value="Unassembled WGS sequence"/>
</dbReference>
<dbReference type="RefSeq" id="XP_049122819.1">
    <property type="nucleotide sequence ID" value="XM_049266862.1"/>
</dbReference>
<dbReference type="CDD" id="cd05233">
    <property type="entry name" value="SDR_c"/>
    <property type="match status" value="1"/>
</dbReference>
<keyword evidence="4" id="KW-1185">Reference proteome</keyword>
<dbReference type="SUPFAM" id="SSF51735">
    <property type="entry name" value="NAD(P)-binding Rossmann-fold domains"/>
    <property type="match status" value="1"/>
</dbReference>
<dbReference type="AlphaFoldDB" id="A0AA37L5T1"/>
<dbReference type="InterPro" id="IPR051122">
    <property type="entry name" value="SDR_DHRS6-like"/>
</dbReference>
<gene>
    <name evidence="3" type="ORF">ColSpa_00650</name>
</gene>
<evidence type="ECO:0000256" key="2">
    <source>
        <dbReference type="ARBA" id="ARBA00023002"/>
    </source>
</evidence>
<dbReference type="GeneID" id="73321452"/>
<dbReference type="InterPro" id="IPR002347">
    <property type="entry name" value="SDR_fam"/>
</dbReference>
<comment type="similarity">
    <text evidence="1">Belongs to the short-chain dehydrogenases/reductases (SDR) family.</text>
</comment>
<sequence>MVQDIETVLVIGATGNIGIAAILGALRSGRNVLAIIRNQDSAKKLFEHLSEGQERVTVVEADVISDQGVQGVVDKVRAGTLPAFQHVFSSVGGGYTEKTMLETTTAELREFMTHNFESNFFAYRATIPYLLEQKDKHCTWTTCTGSQGDVGDRALPAISQGAMFSMAFSACKSLADTNVRFNEIYLAQRVEVDIVAKQHGTMRSSVFGRVYTNILAKTDVKGCRVRVESEDDVDSLKTDHKA</sequence>
<reference evidence="3 4" key="1">
    <citation type="submission" date="2022-03" db="EMBL/GenBank/DDBJ databases">
        <title>Genome data of Colletotrichum spp.</title>
        <authorList>
            <person name="Utami Y.D."/>
            <person name="Hiruma K."/>
        </authorList>
    </citation>
    <scope>NUCLEOTIDE SEQUENCE [LARGE SCALE GENOMIC DNA]</scope>
    <source>
        <strain evidence="3 4">MAFF 239500</strain>
    </source>
</reference>
<comment type="caution">
    <text evidence="3">The sequence shown here is derived from an EMBL/GenBank/DDBJ whole genome shotgun (WGS) entry which is preliminary data.</text>
</comment>
<name>A0AA37L5T1_9PEZI</name>
<evidence type="ECO:0000256" key="1">
    <source>
        <dbReference type="ARBA" id="ARBA00006484"/>
    </source>
</evidence>
<organism evidence="3 4">
    <name type="scientific">Colletotrichum spaethianum</name>
    <dbReference type="NCBI Taxonomy" id="700344"/>
    <lineage>
        <taxon>Eukaryota</taxon>
        <taxon>Fungi</taxon>
        <taxon>Dikarya</taxon>
        <taxon>Ascomycota</taxon>
        <taxon>Pezizomycotina</taxon>
        <taxon>Sordariomycetes</taxon>
        <taxon>Hypocreomycetidae</taxon>
        <taxon>Glomerellales</taxon>
        <taxon>Glomerellaceae</taxon>
        <taxon>Colletotrichum</taxon>
        <taxon>Colletotrichum spaethianum species complex</taxon>
    </lineage>
</organism>
<evidence type="ECO:0000313" key="3">
    <source>
        <dbReference type="EMBL" id="GKT40469.1"/>
    </source>
</evidence>
<protein>
    <recommendedName>
        <fullName evidence="5">Short-chain dehydrogenase</fullName>
    </recommendedName>
</protein>